<dbReference type="PANTHER" id="PTHR24221:SF245">
    <property type="entry name" value="MULTIDRUG RESISTANCE PROTEIN"/>
    <property type="match status" value="1"/>
</dbReference>
<protein>
    <recommendedName>
        <fullName evidence="1">ABC transporter domain-containing protein</fullName>
    </recommendedName>
</protein>
<feature type="domain" description="ABC transporter" evidence="1">
    <location>
        <begin position="3"/>
        <end position="85"/>
    </location>
</feature>
<gene>
    <name evidence="2" type="ORF">DVH24_003464</name>
</gene>
<sequence length="89" mass="9749">MILKGLTLRIDTGKTVALVGGIGSGKSTIIGLIERFYNPMKGTVCIDEQDVKNYKLRILRSHIALVSQEPTLFAGTVLENIEYGKQNAK</sequence>
<dbReference type="GO" id="GO:0005524">
    <property type="term" value="F:ATP binding"/>
    <property type="evidence" value="ECO:0007669"/>
    <property type="project" value="InterPro"/>
</dbReference>
<name>A0A498IHW8_MALDO</name>
<proteinExistence type="predicted"/>
<dbReference type="SUPFAM" id="SSF52540">
    <property type="entry name" value="P-loop containing nucleoside triphosphate hydrolases"/>
    <property type="match status" value="1"/>
</dbReference>
<dbReference type="InterPro" id="IPR003439">
    <property type="entry name" value="ABC_transporter-like_ATP-bd"/>
</dbReference>
<evidence type="ECO:0000313" key="2">
    <source>
        <dbReference type="EMBL" id="RXH82966.1"/>
    </source>
</evidence>
<evidence type="ECO:0000259" key="1">
    <source>
        <dbReference type="Pfam" id="PF00005"/>
    </source>
</evidence>
<dbReference type="Pfam" id="PF00005">
    <property type="entry name" value="ABC_tran"/>
    <property type="match status" value="1"/>
</dbReference>
<dbReference type="EMBL" id="RDQH01000337">
    <property type="protein sequence ID" value="RXH82966.1"/>
    <property type="molecule type" value="Genomic_DNA"/>
</dbReference>
<dbReference type="GO" id="GO:0016887">
    <property type="term" value="F:ATP hydrolysis activity"/>
    <property type="evidence" value="ECO:0007669"/>
    <property type="project" value="InterPro"/>
</dbReference>
<dbReference type="InterPro" id="IPR039421">
    <property type="entry name" value="Type_1_exporter"/>
</dbReference>
<reference evidence="2 3" key="1">
    <citation type="submission" date="2018-10" db="EMBL/GenBank/DDBJ databases">
        <title>A high-quality apple genome assembly.</title>
        <authorList>
            <person name="Hu J."/>
        </authorList>
    </citation>
    <scope>NUCLEOTIDE SEQUENCE [LARGE SCALE GENOMIC DNA]</scope>
    <source>
        <strain evidence="3">cv. HFTH1</strain>
        <tissue evidence="2">Young leaf</tissue>
    </source>
</reference>
<comment type="caution">
    <text evidence="2">The sequence shown here is derived from an EMBL/GenBank/DDBJ whole genome shotgun (WGS) entry which is preliminary data.</text>
</comment>
<organism evidence="2 3">
    <name type="scientific">Malus domestica</name>
    <name type="common">Apple</name>
    <name type="synonym">Pyrus malus</name>
    <dbReference type="NCBI Taxonomy" id="3750"/>
    <lineage>
        <taxon>Eukaryota</taxon>
        <taxon>Viridiplantae</taxon>
        <taxon>Streptophyta</taxon>
        <taxon>Embryophyta</taxon>
        <taxon>Tracheophyta</taxon>
        <taxon>Spermatophyta</taxon>
        <taxon>Magnoliopsida</taxon>
        <taxon>eudicotyledons</taxon>
        <taxon>Gunneridae</taxon>
        <taxon>Pentapetalae</taxon>
        <taxon>rosids</taxon>
        <taxon>fabids</taxon>
        <taxon>Rosales</taxon>
        <taxon>Rosaceae</taxon>
        <taxon>Amygdaloideae</taxon>
        <taxon>Maleae</taxon>
        <taxon>Malus</taxon>
    </lineage>
</organism>
<accession>A0A498IHW8</accession>
<dbReference type="PANTHER" id="PTHR24221">
    <property type="entry name" value="ATP-BINDING CASSETTE SUB-FAMILY B"/>
    <property type="match status" value="1"/>
</dbReference>
<dbReference type="GO" id="GO:0016020">
    <property type="term" value="C:membrane"/>
    <property type="evidence" value="ECO:0007669"/>
    <property type="project" value="TreeGrafter"/>
</dbReference>
<dbReference type="Gene3D" id="3.40.50.300">
    <property type="entry name" value="P-loop containing nucleotide triphosphate hydrolases"/>
    <property type="match status" value="1"/>
</dbReference>
<evidence type="ECO:0000313" key="3">
    <source>
        <dbReference type="Proteomes" id="UP000290289"/>
    </source>
</evidence>
<dbReference type="AlphaFoldDB" id="A0A498IHW8"/>
<dbReference type="STRING" id="3750.A0A498IHW8"/>
<dbReference type="Proteomes" id="UP000290289">
    <property type="component" value="Chromosome 11"/>
</dbReference>
<keyword evidence="3" id="KW-1185">Reference proteome</keyword>
<dbReference type="InterPro" id="IPR027417">
    <property type="entry name" value="P-loop_NTPase"/>
</dbReference>
<dbReference type="GO" id="GO:0042626">
    <property type="term" value="F:ATPase-coupled transmembrane transporter activity"/>
    <property type="evidence" value="ECO:0007669"/>
    <property type="project" value="TreeGrafter"/>
</dbReference>